<keyword evidence="3" id="KW-0560">Oxidoreductase</keyword>
<evidence type="ECO:0000256" key="3">
    <source>
        <dbReference type="ARBA" id="ARBA00023002"/>
    </source>
</evidence>
<name>A0A212JP49_9FIRM</name>
<dbReference type="EMBL" id="FLUN01000001">
    <property type="protein sequence ID" value="SBW01170.1"/>
    <property type="molecule type" value="Genomic_DNA"/>
</dbReference>
<sequence>MAKRPVTTLFMLISVDGKISTGAAEALDVDKDFPQISGVREGLHQYYEIEQTTDLWALNSGRVQAKMGVNQKPLPERRLPVSFVVMDNHHLTRHGVEYLAHFVKNAVIVTSNPGHPAFSVLNEHLHILYYERLDAPVMLEDLYEKFGCEALTIQTGGTLNALFLREKLIDRVDLVVAPVLVGGRDTASLIDGPSLTAPEELSKLGVLQLERAEPLADSYLRLRYKVVK</sequence>
<protein>
    <recommendedName>
        <fullName evidence="4">Bacterial bifunctional deaminase-reductase C-terminal domain-containing protein</fullName>
    </recommendedName>
</protein>
<dbReference type="GO" id="GO:0009231">
    <property type="term" value="P:riboflavin biosynthetic process"/>
    <property type="evidence" value="ECO:0007669"/>
    <property type="project" value="InterPro"/>
</dbReference>
<evidence type="ECO:0000256" key="2">
    <source>
        <dbReference type="ARBA" id="ARBA00022857"/>
    </source>
</evidence>
<evidence type="ECO:0000256" key="1">
    <source>
        <dbReference type="ARBA" id="ARBA00005104"/>
    </source>
</evidence>
<dbReference type="InterPro" id="IPR002734">
    <property type="entry name" value="RibDG_C"/>
</dbReference>
<dbReference type="GO" id="GO:0008703">
    <property type="term" value="F:5-amino-6-(5-phosphoribosylamino)uracil reductase activity"/>
    <property type="evidence" value="ECO:0007669"/>
    <property type="project" value="InterPro"/>
</dbReference>
<feature type="domain" description="Bacterial bifunctional deaminase-reductase C-terminal" evidence="4">
    <location>
        <begin position="8"/>
        <end position="199"/>
    </location>
</feature>
<keyword evidence="2" id="KW-0521">NADP</keyword>
<dbReference type="SUPFAM" id="SSF53597">
    <property type="entry name" value="Dihydrofolate reductase-like"/>
    <property type="match status" value="1"/>
</dbReference>
<dbReference type="Gene3D" id="3.40.430.10">
    <property type="entry name" value="Dihydrofolate Reductase, subunit A"/>
    <property type="match status" value="1"/>
</dbReference>
<dbReference type="Pfam" id="PF01872">
    <property type="entry name" value="RibD_C"/>
    <property type="match status" value="1"/>
</dbReference>
<accession>A0A212JP49</accession>
<proteinExistence type="predicted"/>
<gene>
    <name evidence="5" type="ORF">KL86CLO1_11440</name>
</gene>
<dbReference type="AlphaFoldDB" id="A0A212JP49"/>
<dbReference type="PANTHER" id="PTHR38011">
    <property type="entry name" value="DIHYDROFOLATE REDUCTASE FAMILY PROTEIN (AFU_ORTHOLOGUE AFUA_8G06820)"/>
    <property type="match status" value="1"/>
</dbReference>
<dbReference type="InterPro" id="IPR024072">
    <property type="entry name" value="DHFR-like_dom_sf"/>
</dbReference>
<evidence type="ECO:0000259" key="4">
    <source>
        <dbReference type="Pfam" id="PF01872"/>
    </source>
</evidence>
<dbReference type="InterPro" id="IPR050765">
    <property type="entry name" value="Riboflavin_Biosynth_HTPR"/>
</dbReference>
<evidence type="ECO:0000313" key="5">
    <source>
        <dbReference type="EMBL" id="SBW01170.1"/>
    </source>
</evidence>
<reference evidence="5" key="1">
    <citation type="submission" date="2016-04" db="EMBL/GenBank/DDBJ databases">
        <authorList>
            <person name="Evans L.H."/>
            <person name="Alamgir A."/>
            <person name="Owens N."/>
            <person name="Weber N.D."/>
            <person name="Virtaneva K."/>
            <person name="Barbian K."/>
            <person name="Babar A."/>
            <person name="Rosenke K."/>
        </authorList>
    </citation>
    <scope>NUCLEOTIDE SEQUENCE</scope>
    <source>
        <strain evidence="5">86</strain>
    </source>
</reference>
<organism evidence="5">
    <name type="scientific">uncultured Eubacteriales bacterium</name>
    <dbReference type="NCBI Taxonomy" id="172733"/>
    <lineage>
        <taxon>Bacteria</taxon>
        <taxon>Bacillati</taxon>
        <taxon>Bacillota</taxon>
        <taxon>Clostridia</taxon>
        <taxon>Eubacteriales</taxon>
        <taxon>environmental samples</taxon>
    </lineage>
</organism>
<dbReference type="PANTHER" id="PTHR38011:SF7">
    <property type="entry name" value="2,5-DIAMINO-6-RIBOSYLAMINO-4(3H)-PYRIMIDINONE 5'-PHOSPHATE REDUCTASE"/>
    <property type="match status" value="1"/>
</dbReference>
<comment type="pathway">
    <text evidence="1">Cofactor biosynthesis; riboflavin biosynthesis.</text>
</comment>